<dbReference type="InterPro" id="IPR006029">
    <property type="entry name" value="Neurotrans-gated_channel_TM"/>
</dbReference>
<comment type="caution">
    <text evidence="18">The sequence shown here is derived from an EMBL/GenBank/DDBJ whole genome shotgun (WGS) entry which is preliminary data.</text>
</comment>
<dbReference type="Proteomes" id="UP000762676">
    <property type="component" value="Unassembled WGS sequence"/>
</dbReference>
<evidence type="ECO:0000256" key="10">
    <source>
        <dbReference type="ARBA" id="ARBA00023180"/>
    </source>
</evidence>
<keyword evidence="8" id="KW-1015">Disulfide bond</keyword>
<dbReference type="InterPro" id="IPR038050">
    <property type="entry name" value="Neuro_actylchol_rec"/>
</dbReference>
<dbReference type="Pfam" id="PF02931">
    <property type="entry name" value="Neur_chan_LBD"/>
    <property type="match status" value="1"/>
</dbReference>
<sequence length="473" mass="53653">MDVHRTPLVVLALLTCFLALHDLPRAQAATKKDVYSLHDNLFTTRGYKKQVRPIEFSSNSLFVYMAFSLLSLVDVNEKDQNLVSNARMRLSWSDYLLSWLPANYGNITSLLVRQEDIWLPDIQVANSVVKQQHFGYDELPVRLLSGGDIVWSPTTVLSTACDIDVTYYPMDTQVCYIIFETSMSTNDEIDINIDTRTPISLVDYSEDGQWQIVDTSSENLSDEDSKTKIRFGLVLKRRRAYYVVNIIMPYRYVCRSICNITVLLFYAVYLTIVSDHLPNTSVQTSILAVYLTTLLGITAVSTVVSVFILKLHHRSPGQRVGPRIQKLVVFLKRITLTLNEDEEHLSKNTVSPSNDGESVSHYRASPLGLSKHDLREERDTTQNDHDQDHLDVPGRRRSRAATLSHVVMDRRLSSPPVYHSPMTWQDVAQTIDWFLFLVSTVMSLMLTIIIMAILTVGADNNAPSLSLQHPPSE</sequence>
<dbReference type="InterPro" id="IPR036734">
    <property type="entry name" value="Neur_chan_lig-bd_sf"/>
</dbReference>
<evidence type="ECO:0000313" key="18">
    <source>
        <dbReference type="EMBL" id="GFS17531.1"/>
    </source>
</evidence>
<evidence type="ECO:0000313" key="19">
    <source>
        <dbReference type="Proteomes" id="UP000762676"/>
    </source>
</evidence>
<keyword evidence="19" id="KW-1185">Reference proteome</keyword>
<dbReference type="InterPro" id="IPR002394">
    <property type="entry name" value="Nicotinic_acetylcholine_rcpt"/>
</dbReference>
<dbReference type="PRINTS" id="PR00252">
    <property type="entry name" value="NRIONCHANNEL"/>
</dbReference>
<evidence type="ECO:0000256" key="7">
    <source>
        <dbReference type="ARBA" id="ARBA00023136"/>
    </source>
</evidence>
<evidence type="ECO:0000259" key="16">
    <source>
        <dbReference type="Pfam" id="PF02931"/>
    </source>
</evidence>
<evidence type="ECO:0000256" key="2">
    <source>
        <dbReference type="ARBA" id="ARBA00022475"/>
    </source>
</evidence>
<evidence type="ECO:0000256" key="15">
    <source>
        <dbReference type="SAM" id="MobiDB-lite"/>
    </source>
</evidence>
<keyword evidence="6 14" id="KW-0406">Ion transport</keyword>
<feature type="transmembrane region" description="Helical" evidence="14">
    <location>
        <begin position="284"/>
        <end position="309"/>
    </location>
</feature>
<dbReference type="AlphaFoldDB" id="A0AAV4J863"/>
<keyword evidence="3 14" id="KW-0812">Transmembrane</keyword>
<evidence type="ECO:0000256" key="4">
    <source>
        <dbReference type="ARBA" id="ARBA00022989"/>
    </source>
</evidence>
<keyword evidence="4 14" id="KW-1133">Transmembrane helix</keyword>
<dbReference type="GO" id="GO:0045211">
    <property type="term" value="C:postsynaptic membrane"/>
    <property type="evidence" value="ECO:0007669"/>
    <property type="project" value="InterPro"/>
</dbReference>
<dbReference type="SUPFAM" id="SSF63712">
    <property type="entry name" value="Nicotinic receptor ligand binding domain-like"/>
    <property type="match status" value="1"/>
</dbReference>
<evidence type="ECO:0000256" key="13">
    <source>
        <dbReference type="ARBA" id="ARBA00034099"/>
    </source>
</evidence>
<dbReference type="InterPro" id="IPR018000">
    <property type="entry name" value="Neurotransmitter_ion_chnl_CS"/>
</dbReference>
<dbReference type="PROSITE" id="PS00236">
    <property type="entry name" value="NEUROTR_ION_CHANNEL"/>
    <property type="match status" value="1"/>
</dbReference>
<dbReference type="GO" id="GO:0004888">
    <property type="term" value="F:transmembrane signaling receptor activity"/>
    <property type="evidence" value="ECO:0007669"/>
    <property type="project" value="InterPro"/>
</dbReference>
<dbReference type="Pfam" id="PF02932">
    <property type="entry name" value="Neur_chan_memb"/>
    <property type="match status" value="1"/>
</dbReference>
<keyword evidence="11" id="KW-1071">Ligand-gated ion channel</keyword>
<dbReference type="CDD" id="cd18989">
    <property type="entry name" value="LGIC_ECD_cation"/>
    <property type="match status" value="1"/>
</dbReference>
<keyword evidence="2" id="KW-1003">Cell membrane</keyword>
<evidence type="ECO:0000256" key="9">
    <source>
        <dbReference type="ARBA" id="ARBA00023170"/>
    </source>
</evidence>
<dbReference type="InterPro" id="IPR006201">
    <property type="entry name" value="Neur_channel"/>
</dbReference>
<keyword evidence="10" id="KW-0325">Glycoprotein</keyword>
<feature type="domain" description="Neurotransmitter-gated ion-channel ligand-binding" evidence="16">
    <location>
        <begin position="37"/>
        <end position="238"/>
    </location>
</feature>
<keyword evidence="9 18" id="KW-0675">Receptor</keyword>
<accession>A0AAV4J863</accession>
<feature type="compositionally biased region" description="Basic and acidic residues" evidence="15">
    <location>
        <begin position="376"/>
        <end position="394"/>
    </location>
</feature>
<protein>
    <submittedName>
        <fullName evidence="18">Neuronal acetylcholine receptor subunit alpha-2</fullName>
    </submittedName>
</protein>
<keyword evidence="14" id="KW-0732">Signal</keyword>
<dbReference type="InterPro" id="IPR006202">
    <property type="entry name" value="Neur_chan_lig-bd"/>
</dbReference>
<evidence type="ECO:0000256" key="6">
    <source>
        <dbReference type="ARBA" id="ARBA00023065"/>
    </source>
</evidence>
<evidence type="ECO:0000256" key="14">
    <source>
        <dbReference type="RuleBase" id="RU000687"/>
    </source>
</evidence>
<feature type="chain" id="PRO_5043096292" evidence="14">
    <location>
        <begin position="29"/>
        <end position="473"/>
    </location>
</feature>
<dbReference type="EMBL" id="BMAT01002957">
    <property type="protein sequence ID" value="GFS17531.1"/>
    <property type="molecule type" value="Genomic_DNA"/>
</dbReference>
<evidence type="ECO:0000256" key="1">
    <source>
        <dbReference type="ARBA" id="ARBA00022448"/>
    </source>
</evidence>
<feature type="domain" description="Neurotransmitter-gated ion-channel transmembrane" evidence="17">
    <location>
        <begin position="260"/>
        <end position="450"/>
    </location>
</feature>
<evidence type="ECO:0000256" key="11">
    <source>
        <dbReference type="ARBA" id="ARBA00023286"/>
    </source>
</evidence>
<comment type="caution">
    <text evidence="14">Lacks conserved residue(s) required for the propagation of feature annotation.</text>
</comment>
<comment type="similarity">
    <text evidence="14">Belongs to the ligand-gated ion channel (TC 1.A.9) family.</text>
</comment>
<comment type="subcellular location">
    <subcellularLocation>
        <location evidence="13">Synaptic cell membrane</location>
        <topology evidence="13">Multi-pass membrane protein</topology>
    </subcellularLocation>
</comment>
<organism evidence="18 19">
    <name type="scientific">Elysia marginata</name>
    <dbReference type="NCBI Taxonomy" id="1093978"/>
    <lineage>
        <taxon>Eukaryota</taxon>
        <taxon>Metazoa</taxon>
        <taxon>Spiralia</taxon>
        <taxon>Lophotrochozoa</taxon>
        <taxon>Mollusca</taxon>
        <taxon>Gastropoda</taxon>
        <taxon>Heterobranchia</taxon>
        <taxon>Euthyneura</taxon>
        <taxon>Panpulmonata</taxon>
        <taxon>Sacoglossa</taxon>
        <taxon>Placobranchoidea</taxon>
        <taxon>Plakobranchidae</taxon>
        <taxon>Elysia</taxon>
    </lineage>
</organism>
<evidence type="ECO:0000256" key="12">
    <source>
        <dbReference type="ARBA" id="ARBA00023303"/>
    </source>
</evidence>
<keyword evidence="5" id="KW-0770">Synapse</keyword>
<dbReference type="InterPro" id="IPR036719">
    <property type="entry name" value="Neuro-gated_channel_TM_sf"/>
</dbReference>
<dbReference type="CDD" id="cd19051">
    <property type="entry name" value="LGIC_TM_cation"/>
    <property type="match status" value="1"/>
</dbReference>
<dbReference type="SUPFAM" id="SSF90112">
    <property type="entry name" value="Neurotransmitter-gated ion-channel transmembrane pore"/>
    <property type="match status" value="1"/>
</dbReference>
<keyword evidence="7 14" id="KW-0472">Membrane</keyword>
<name>A0AAV4J863_9GAST</name>
<evidence type="ECO:0000259" key="17">
    <source>
        <dbReference type="Pfam" id="PF02932"/>
    </source>
</evidence>
<dbReference type="Gene3D" id="1.20.58.390">
    <property type="entry name" value="Neurotransmitter-gated ion-channel transmembrane domain"/>
    <property type="match status" value="1"/>
</dbReference>
<keyword evidence="1 14" id="KW-0813">Transport</keyword>
<reference evidence="18 19" key="1">
    <citation type="journal article" date="2021" name="Elife">
        <title>Chloroplast acquisition without the gene transfer in kleptoplastic sea slugs, Plakobranchus ocellatus.</title>
        <authorList>
            <person name="Maeda T."/>
            <person name="Takahashi S."/>
            <person name="Yoshida T."/>
            <person name="Shimamura S."/>
            <person name="Takaki Y."/>
            <person name="Nagai Y."/>
            <person name="Toyoda A."/>
            <person name="Suzuki Y."/>
            <person name="Arimoto A."/>
            <person name="Ishii H."/>
            <person name="Satoh N."/>
            <person name="Nishiyama T."/>
            <person name="Hasebe M."/>
            <person name="Maruyama T."/>
            <person name="Minagawa J."/>
            <person name="Obokata J."/>
            <person name="Shigenobu S."/>
        </authorList>
    </citation>
    <scope>NUCLEOTIDE SEQUENCE [LARGE SCALE GENOMIC DNA]</scope>
</reference>
<feature type="transmembrane region" description="Helical" evidence="14">
    <location>
        <begin position="252"/>
        <end position="272"/>
    </location>
</feature>
<keyword evidence="12 14" id="KW-0407">Ion channel</keyword>
<proteinExistence type="inferred from homology"/>
<dbReference type="PRINTS" id="PR00254">
    <property type="entry name" value="NICOTINICR"/>
</dbReference>
<dbReference type="FunFam" id="2.70.170.10:FF:000028">
    <property type="entry name" value="AcetylCholine Receptor"/>
    <property type="match status" value="1"/>
</dbReference>
<evidence type="ECO:0000256" key="8">
    <source>
        <dbReference type="ARBA" id="ARBA00023157"/>
    </source>
</evidence>
<feature type="transmembrane region" description="Helical" evidence="14">
    <location>
        <begin position="433"/>
        <end position="458"/>
    </location>
</feature>
<dbReference type="PANTHER" id="PTHR18945">
    <property type="entry name" value="NEUROTRANSMITTER GATED ION CHANNEL"/>
    <property type="match status" value="1"/>
</dbReference>
<dbReference type="Gene3D" id="2.70.170.10">
    <property type="entry name" value="Neurotransmitter-gated ion-channel ligand-binding domain"/>
    <property type="match status" value="1"/>
</dbReference>
<gene>
    <name evidence="18" type="ORF">ElyMa_001499100</name>
</gene>
<evidence type="ECO:0000256" key="5">
    <source>
        <dbReference type="ARBA" id="ARBA00023018"/>
    </source>
</evidence>
<dbReference type="GO" id="GO:0022848">
    <property type="term" value="F:acetylcholine-gated monoatomic cation-selective channel activity"/>
    <property type="evidence" value="ECO:0007669"/>
    <property type="project" value="InterPro"/>
</dbReference>
<evidence type="ECO:0000256" key="3">
    <source>
        <dbReference type="ARBA" id="ARBA00022692"/>
    </source>
</evidence>
<feature type="signal peptide" evidence="14">
    <location>
        <begin position="1"/>
        <end position="28"/>
    </location>
</feature>
<feature type="region of interest" description="Disordered" evidence="15">
    <location>
        <begin position="376"/>
        <end position="396"/>
    </location>
</feature>